<feature type="region of interest" description="Disordered" evidence="3">
    <location>
        <begin position="1"/>
        <end position="26"/>
    </location>
</feature>
<protein>
    <submittedName>
        <fullName evidence="6">TetR family transcriptional regulator</fullName>
    </submittedName>
</protein>
<keyword evidence="1 2" id="KW-0238">DNA-binding</keyword>
<feature type="compositionally biased region" description="Basic and acidic residues" evidence="3">
    <location>
        <begin position="1"/>
        <end position="16"/>
    </location>
</feature>
<name>A0A9P3QCP8_9MYCO</name>
<evidence type="ECO:0000313" key="5">
    <source>
        <dbReference type="EMBL" id="GLB84684.1"/>
    </source>
</evidence>
<proteinExistence type="predicted"/>
<dbReference type="Gene3D" id="1.10.10.60">
    <property type="entry name" value="Homeodomain-like"/>
    <property type="match status" value="1"/>
</dbReference>
<dbReference type="PANTHER" id="PTHR43479">
    <property type="entry name" value="ACREF/ENVCD OPERON REPRESSOR-RELATED"/>
    <property type="match status" value="1"/>
</dbReference>
<dbReference type="InterPro" id="IPR001647">
    <property type="entry name" value="HTH_TetR"/>
</dbReference>
<gene>
    <name evidence="6" type="ORF">Mkiyose1413_46960</name>
    <name evidence="5" type="ORF">SRL2020028_39400</name>
</gene>
<dbReference type="InterPro" id="IPR036271">
    <property type="entry name" value="Tet_transcr_reg_TetR-rel_C_sf"/>
</dbReference>
<feature type="domain" description="HTH tetR-type" evidence="4">
    <location>
        <begin position="26"/>
        <end position="86"/>
    </location>
</feature>
<sequence length="217" mass="24427">MWEVRDMTSAADHSEALPRLPTHRGRRTQAAIDAAARKVIARKGILATTIADIAAEAGRSAASFYNYYDSKEAMVRQWALRFRDEAGQRAVSVTQHGLSERDRAHQAAAAHWHTYRHRLAEVISISQLAMVSDDFAEHWAQMCSIPVSFIAESVRRAQAQGYCPDDDPQLMAEAIVAMFNQFCYLQLTRSTEPDDQACIQTLANIYYRAIYSEEGRS</sequence>
<dbReference type="Pfam" id="PF00440">
    <property type="entry name" value="TetR_N"/>
    <property type="match status" value="1"/>
</dbReference>
<keyword evidence="7" id="KW-1185">Reference proteome</keyword>
<dbReference type="Proteomes" id="UP001165663">
    <property type="component" value="Unassembled WGS sequence"/>
</dbReference>
<evidence type="ECO:0000313" key="7">
    <source>
        <dbReference type="Proteomes" id="UP001064782"/>
    </source>
</evidence>
<dbReference type="EMBL" id="BRXE01000058">
    <property type="protein sequence ID" value="GLB84684.1"/>
    <property type="molecule type" value="Genomic_DNA"/>
</dbReference>
<evidence type="ECO:0000313" key="6">
    <source>
        <dbReference type="EMBL" id="GLD32813.1"/>
    </source>
</evidence>
<evidence type="ECO:0000256" key="2">
    <source>
        <dbReference type="PROSITE-ProRule" id="PRU00335"/>
    </source>
</evidence>
<dbReference type="SUPFAM" id="SSF48498">
    <property type="entry name" value="Tetracyclin repressor-like, C-terminal domain"/>
    <property type="match status" value="1"/>
</dbReference>
<dbReference type="SUPFAM" id="SSF46689">
    <property type="entry name" value="Homeodomain-like"/>
    <property type="match status" value="1"/>
</dbReference>
<accession>A0A9P3QCP8</accession>
<comment type="caution">
    <text evidence="6">The sequence shown here is derived from an EMBL/GenBank/DDBJ whole genome shotgun (WGS) entry which is preliminary data.</text>
</comment>
<dbReference type="AlphaFoldDB" id="A0A9P3QCP8"/>
<dbReference type="PANTHER" id="PTHR43479:SF11">
    <property type="entry name" value="ACREF_ENVCD OPERON REPRESSOR-RELATED"/>
    <property type="match status" value="1"/>
</dbReference>
<dbReference type="InterPro" id="IPR009057">
    <property type="entry name" value="Homeodomain-like_sf"/>
</dbReference>
<dbReference type="Gene3D" id="1.10.357.10">
    <property type="entry name" value="Tetracycline Repressor, domain 2"/>
    <property type="match status" value="1"/>
</dbReference>
<dbReference type="PROSITE" id="PS50977">
    <property type="entry name" value="HTH_TETR_2"/>
    <property type="match status" value="1"/>
</dbReference>
<reference evidence="6" key="1">
    <citation type="submission" date="2022-08" db="EMBL/GenBank/DDBJ databases">
        <title>Mycobacterium kiyosense sp. nov., scotochromogenic slow-glowing species isolated from respiratory specimens.</title>
        <authorList>
            <person name="Fukano H."/>
            <person name="Kazumi Y."/>
            <person name="Sakagami N."/>
            <person name="Ato M."/>
            <person name="Mitarai S."/>
            <person name="Hoshino Y."/>
        </authorList>
    </citation>
    <scope>NUCLEOTIDE SEQUENCE</scope>
    <source>
        <strain evidence="6">1413</strain>
        <strain evidence="5">SRL2020-028</strain>
    </source>
</reference>
<feature type="DNA-binding region" description="H-T-H motif" evidence="2">
    <location>
        <begin position="49"/>
        <end position="68"/>
    </location>
</feature>
<evidence type="ECO:0000256" key="3">
    <source>
        <dbReference type="SAM" id="MobiDB-lite"/>
    </source>
</evidence>
<dbReference type="GO" id="GO:0003677">
    <property type="term" value="F:DNA binding"/>
    <property type="evidence" value="ECO:0007669"/>
    <property type="project" value="UniProtKB-UniRule"/>
</dbReference>
<organism evidence="6 7">
    <name type="scientific">Mycobacterium kiyosense</name>
    <dbReference type="NCBI Taxonomy" id="2871094"/>
    <lineage>
        <taxon>Bacteria</taxon>
        <taxon>Bacillati</taxon>
        <taxon>Actinomycetota</taxon>
        <taxon>Actinomycetes</taxon>
        <taxon>Mycobacteriales</taxon>
        <taxon>Mycobacteriaceae</taxon>
        <taxon>Mycobacterium</taxon>
    </lineage>
</organism>
<dbReference type="Proteomes" id="UP001064782">
    <property type="component" value="Unassembled WGS sequence"/>
</dbReference>
<dbReference type="PRINTS" id="PR00455">
    <property type="entry name" value="HTHTETR"/>
</dbReference>
<dbReference type="InterPro" id="IPR050624">
    <property type="entry name" value="HTH-type_Tx_Regulator"/>
</dbReference>
<dbReference type="EMBL" id="BRZI01000055">
    <property type="protein sequence ID" value="GLD32813.1"/>
    <property type="molecule type" value="Genomic_DNA"/>
</dbReference>
<evidence type="ECO:0000259" key="4">
    <source>
        <dbReference type="PROSITE" id="PS50977"/>
    </source>
</evidence>
<evidence type="ECO:0000256" key="1">
    <source>
        <dbReference type="ARBA" id="ARBA00023125"/>
    </source>
</evidence>